<dbReference type="AlphaFoldDB" id="A0A511KJM1"/>
<dbReference type="EMBL" id="BJWK01000011">
    <property type="protein sequence ID" value="GEM10577.1"/>
    <property type="molecule type" value="Genomic_DNA"/>
</dbReference>
<evidence type="ECO:0000313" key="6">
    <source>
        <dbReference type="EMBL" id="GEM10577.1"/>
    </source>
</evidence>
<sequence>MSSETLSPAAQRAAARQAKLLARGKERLDKLTGAAKGEGRVVSGSVGGIAPRPANVNPPPPSTLADVNQDDDPAEVDLAAQSPLALFGGTGPAGAGFPGAGAENPFAAAGAGGDDMFAQMLSQMMAGAGGAQAGAGGVGAGPPAGASPFMQGPPVSPFPPAPKTFLDRIFPALHFFAMVGLAAYVVAVYEPAKRLVEYGWTGARDGIDWASWGALISRKPREAGIVADAIGLNGLAEVPLLWMFVSVELVLQTTRLFLLRNRPAPPGIINSLLPMLSQFSPQLAVAIQAGVRYLDIFSTLLNDLSVLIFCIGIVALVGRWKTGEPTGFVEVLADKTKEMLTRASEDL</sequence>
<dbReference type="PANTHER" id="PTHR28263">
    <property type="entry name" value="GOLGI TO ER TRAFFIC PROTEIN 2"/>
    <property type="match status" value="1"/>
</dbReference>
<dbReference type="InterPro" id="IPR028143">
    <property type="entry name" value="Get2/sif1"/>
</dbReference>
<evidence type="ECO:0000313" key="7">
    <source>
        <dbReference type="Proteomes" id="UP000321518"/>
    </source>
</evidence>
<keyword evidence="1 5" id="KW-0812">Transmembrane</keyword>
<evidence type="ECO:0000256" key="3">
    <source>
        <dbReference type="ARBA" id="ARBA00023136"/>
    </source>
</evidence>
<name>A0A511KJM1_RHOTO</name>
<organism evidence="6 7">
    <name type="scientific">Rhodotorula toruloides</name>
    <name type="common">Yeast</name>
    <name type="synonym">Rhodosporidium toruloides</name>
    <dbReference type="NCBI Taxonomy" id="5286"/>
    <lineage>
        <taxon>Eukaryota</taxon>
        <taxon>Fungi</taxon>
        <taxon>Dikarya</taxon>
        <taxon>Basidiomycota</taxon>
        <taxon>Pucciniomycotina</taxon>
        <taxon>Microbotryomycetes</taxon>
        <taxon>Sporidiobolales</taxon>
        <taxon>Sporidiobolaceae</taxon>
        <taxon>Rhodotorula</taxon>
    </lineage>
</organism>
<feature type="transmembrane region" description="Helical" evidence="5">
    <location>
        <begin position="296"/>
        <end position="317"/>
    </location>
</feature>
<feature type="transmembrane region" description="Helical" evidence="5">
    <location>
        <begin position="169"/>
        <end position="189"/>
    </location>
</feature>
<keyword evidence="3 5" id="KW-0472">Membrane</keyword>
<accession>A0A511KJM1</accession>
<proteinExistence type="predicted"/>
<keyword evidence="2 5" id="KW-1133">Transmembrane helix</keyword>
<comment type="caution">
    <text evidence="6">The sequence shown here is derived from an EMBL/GenBank/DDBJ whole genome shotgun (WGS) entry which is preliminary data.</text>
</comment>
<gene>
    <name evidence="6" type="ORF">Rt10032_c11g4594</name>
</gene>
<dbReference type="PANTHER" id="PTHR28263:SF1">
    <property type="entry name" value="GOLGI TO ER TRAFFIC PROTEIN 2"/>
    <property type="match status" value="1"/>
</dbReference>
<evidence type="ECO:0000256" key="2">
    <source>
        <dbReference type="ARBA" id="ARBA00022989"/>
    </source>
</evidence>
<evidence type="ECO:0000256" key="4">
    <source>
        <dbReference type="SAM" id="MobiDB-lite"/>
    </source>
</evidence>
<dbReference type="GO" id="GO:0006890">
    <property type="term" value="P:retrograde vesicle-mediated transport, Golgi to endoplasmic reticulum"/>
    <property type="evidence" value="ECO:0007669"/>
    <property type="project" value="TreeGrafter"/>
</dbReference>
<dbReference type="OrthoDB" id="5393181at2759"/>
<protein>
    <recommendedName>
        <fullName evidence="8">GET complex, subunit GET2</fullName>
    </recommendedName>
</protein>
<evidence type="ECO:0008006" key="8">
    <source>
        <dbReference type="Google" id="ProtNLM"/>
    </source>
</evidence>
<dbReference type="Proteomes" id="UP000321518">
    <property type="component" value="Unassembled WGS sequence"/>
</dbReference>
<feature type="compositionally biased region" description="Low complexity" evidence="4">
    <location>
        <begin position="41"/>
        <end position="55"/>
    </location>
</feature>
<feature type="region of interest" description="Disordered" evidence="4">
    <location>
        <begin position="31"/>
        <end position="69"/>
    </location>
</feature>
<reference evidence="6 7" key="1">
    <citation type="submission" date="2019-07" db="EMBL/GenBank/DDBJ databases">
        <title>Rhodotorula toruloides NBRC10032 genome sequencing.</title>
        <authorList>
            <person name="Shida Y."/>
            <person name="Takaku H."/>
            <person name="Ogasawara W."/>
            <person name="Mori K."/>
        </authorList>
    </citation>
    <scope>NUCLEOTIDE SEQUENCE [LARGE SCALE GENOMIC DNA]</scope>
    <source>
        <strain evidence="6 7">NBRC10032</strain>
    </source>
</reference>
<dbReference type="Pfam" id="PF08690">
    <property type="entry name" value="GET2"/>
    <property type="match status" value="1"/>
</dbReference>
<evidence type="ECO:0000256" key="5">
    <source>
        <dbReference type="SAM" id="Phobius"/>
    </source>
</evidence>
<evidence type="ECO:0000256" key="1">
    <source>
        <dbReference type="ARBA" id="ARBA00022692"/>
    </source>
</evidence>